<proteinExistence type="predicted"/>
<dbReference type="AlphaFoldDB" id="A0AA86NG77"/>
<keyword evidence="4" id="KW-1185">Reference proteome</keyword>
<evidence type="ECO:0000313" key="3">
    <source>
        <dbReference type="EMBL" id="CAL6063292.1"/>
    </source>
</evidence>
<dbReference type="Proteomes" id="UP001642409">
    <property type="component" value="Unassembled WGS sequence"/>
</dbReference>
<gene>
    <name evidence="3" type="ORF">HINF_LOCUS50803</name>
    <name evidence="2" type="ORF">HINF_LOCUS6371</name>
</gene>
<accession>A0AA86NG77</accession>
<protein>
    <submittedName>
        <fullName evidence="2">Calponin homology domain</fullName>
    </submittedName>
    <submittedName>
        <fullName evidence="3">Calponin_homology domain</fullName>
    </submittedName>
</protein>
<dbReference type="InterPro" id="IPR036872">
    <property type="entry name" value="CH_dom_sf"/>
</dbReference>
<name>A0AA86NG77_9EUKA</name>
<evidence type="ECO:0000313" key="2">
    <source>
        <dbReference type="EMBL" id="CAI9918726.1"/>
    </source>
</evidence>
<reference evidence="2" key="1">
    <citation type="submission" date="2023-06" db="EMBL/GenBank/DDBJ databases">
        <authorList>
            <person name="Kurt Z."/>
        </authorList>
    </citation>
    <scope>NUCLEOTIDE SEQUENCE</scope>
</reference>
<dbReference type="Pfam" id="PF00307">
    <property type="entry name" value="CH"/>
    <property type="match status" value="1"/>
</dbReference>
<evidence type="ECO:0000259" key="1">
    <source>
        <dbReference type="Pfam" id="PF00307"/>
    </source>
</evidence>
<dbReference type="SUPFAM" id="SSF47576">
    <property type="entry name" value="Calponin-homology domain, CH-domain"/>
    <property type="match status" value="1"/>
</dbReference>
<dbReference type="InterPro" id="IPR001715">
    <property type="entry name" value="CH_dom"/>
</dbReference>
<evidence type="ECO:0000313" key="4">
    <source>
        <dbReference type="Proteomes" id="UP001642409"/>
    </source>
</evidence>
<reference evidence="3 4" key="2">
    <citation type="submission" date="2024-07" db="EMBL/GenBank/DDBJ databases">
        <authorList>
            <person name="Akdeniz Z."/>
        </authorList>
    </citation>
    <scope>NUCLEOTIDE SEQUENCE [LARGE SCALE GENOMIC DNA]</scope>
</reference>
<sequence>MWQLINYPFPEPVFPSLVPGFSPQSPLDIVRPQQKQIPVNASAPQKVKYTENAVLWRWFCQVIELQNAPKSLKIHHLVKSGYLFGKFLNKILGQTYKYQESDQSAVVLLNWRKILEILKSEPRIKSELLINAHIFLTDEKPFFSLLSELSKIHLTQQLLQQLSQQPVKEIEENQLQTFEQFKSAPMKEMQKFTRVLETQTPLTAWLQHYGANYDLNGEEWRNGKGFQQLITKFVMPNFQLLYRDPVQLFQIIKNAELVIQVLKDNGLCELTDKASDLASGNEQLITRILTNFQKRNPFLLKVHSQYSGPDLAKAISALETEIHHAQLYSTHMLLPALMSDFRSGQLLFKYLKVLILEQIITGDLFNCKLSDIQLLLKKNKIYVNLKDIETASEEMAVNIIEQLIMLRYRTKQDKFLLKLFEKNEQENVQNQNNLILSEQFENGNGNKTGVNVQVSGVVDFGVIQWDFL</sequence>
<feature type="domain" description="Calponin-homology (CH)" evidence="1">
    <location>
        <begin position="201"/>
        <end position="296"/>
    </location>
</feature>
<dbReference type="EMBL" id="CATOUU010000166">
    <property type="protein sequence ID" value="CAI9918726.1"/>
    <property type="molecule type" value="Genomic_DNA"/>
</dbReference>
<dbReference type="EMBL" id="CAXDID020000245">
    <property type="protein sequence ID" value="CAL6063292.1"/>
    <property type="molecule type" value="Genomic_DNA"/>
</dbReference>
<comment type="caution">
    <text evidence="2">The sequence shown here is derived from an EMBL/GenBank/DDBJ whole genome shotgun (WGS) entry which is preliminary data.</text>
</comment>
<organism evidence="2">
    <name type="scientific">Hexamita inflata</name>
    <dbReference type="NCBI Taxonomy" id="28002"/>
    <lineage>
        <taxon>Eukaryota</taxon>
        <taxon>Metamonada</taxon>
        <taxon>Diplomonadida</taxon>
        <taxon>Hexamitidae</taxon>
        <taxon>Hexamitinae</taxon>
        <taxon>Hexamita</taxon>
    </lineage>
</organism>